<proteinExistence type="predicted"/>
<dbReference type="InterPro" id="IPR002575">
    <property type="entry name" value="Aminoglycoside_PTrfase"/>
</dbReference>
<dbReference type="InterPro" id="IPR051678">
    <property type="entry name" value="AGP_Transferase"/>
</dbReference>
<feature type="domain" description="Aminoglycoside phosphotransferase" evidence="1">
    <location>
        <begin position="18"/>
        <end position="54"/>
    </location>
</feature>
<keyword evidence="3" id="KW-1185">Reference proteome</keyword>
<dbReference type="AlphaFoldDB" id="A0A6A4IJQ9"/>
<dbReference type="Proteomes" id="UP000799118">
    <property type="component" value="Unassembled WGS sequence"/>
</dbReference>
<accession>A0A6A4IJQ9</accession>
<dbReference type="InterPro" id="IPR011009">
    <property type="entry name" value="Kinase-like_dom_sf"/>
</dbReference>
<protein>
    <recommendedName>
        <fullName evidence="1">Aminoglycoside phosphotransferase domain-containing protein</fullName>
    </recommendedName>
</protein>
<dbReference type="PANTHER" id="PTHR21310:SF55">
    <property type="entry name" value="AMINOGLYCOSIDE PHOSPHOTRANSFERASE DOMAIN-CONTAINING PROTEIN"/>
    <property type="match status" value="1"/>
</dbReference>
<dbReference type="OrthoDB" id="8300194at2759"/>
<dbReference type="Gene3D" id="3.90.1200.10">
    <property type="match status" value="1"/>
</dbReference>
<name>A0A6A4IJQ9_9AGAR</name>
<evidence type="ECO:0000313" key="2">
    <source>
        <dbReference type="EMBL" id="KAE9409823.1"/>
    </source>
</evidence>
<dbReference type="Pfam" id="PF01636">
    <property type="entry name" value="APH"/>
    <property type="match status" value="1"/>
</dbReference>
<gene>
    <name evidence="2" type="ORF">BT96DRAFT_912797</name>
</gene>
<dbReference type="PANTHER" id="PTHR21310">
    <property type="entry name" value="AMINOGLYCOSIDE PHOSPHOTRANSFERASE-RELATED-RELATED"/>
    <property type="match status" value="1"/>
</dbReference>
<evidence type="ECO:0000259" key="1">
    <source>
        <dbReference type="Pfam" id="PF01636"/>
    </source>
</evidence>
<evidence type="ECO:0000313" key="3">
    <source>
        <dbReference type="Proteomes" id="UP000799118"/>
    </source>
</evidence>
<dbReference type="EMBL" id="ML769386">
    <property type="protein sequence ID" value="KAE9409823.1"/>
    <property type="molecule type" value="Genomic_DNA"/>
</dbReference>
<sequence length="106" mass="12675">MSDTVLEPLDTSIFDSEKPCIFSHGDLVPENIIIHDGHISGIIDWKWAGWYPYFWNAFIAQRRCPLYPVKTWTCWMEMVRHSMDTHDREWREFLWIYETASTYVGS</sequence>
<organism evidence="2 3">
    <name type="scientific">Gymnopus androsaceus JB14</name>
    <dbReference type="NCBI Taxonomy" id="1447944"/>
    <lineage>
        <taxon>Eukaryota</taxon>
        <taxon>Fungi</taxon>
        <taxon>Dikarya</taxon>
        <taxon>Basidiomycota</taxon>
        <taxon>Agaricomycotina</taxon>
        <taxon>Agaricomycetes</taxon>
        <taxon>Agaricomycetidae</taxon>
        <taxon>Agaricales</taxon>
        <taxon>Marasmiineae</taxon>
        <taxon>Omphalotaceae</taxon>
        <taxon>Gymnopus</taxon>
    </lineage>
</organism>
<reference evidence="2" key="1">
    <citation type="journal article" date="2019" name="Environ. Microbiol.">
        <title>Fungal ecological strategies reflected in gene transcription - a case study of two litter decomposers.</title>
        <authorList>
            <person name="Barbi F."/>
            <person name="Kohler A."/>
            <person name="Barry K."/>
            <person name="Baskaran P."/>
            <person name="Daum C."/>
            <person name="Fauchery L."/>
            <person name="Ihrmark K."/>
            <person name="Kuo A."/>
            <person name="LaButti K."/>
            <person name="Lipzen A."/>
            <person name="Morin E."/>
            <person name="Grigoriev I.V."/>
            <person name="Henrissat B."/>
            <person name="Lindahl B."/>
            <person name="Martin F."/>
        </authorList>
    </citation>
    <scope>NUCLEOTIDE SEQUENCE</scope>
    <source>
        <strain evidence="2">JB14</strain>
    </source>
</reference>
<dbReference type="SUPFAM" id="SSF56112">
    <property type="entry name" value="Protein kinase-like (PK-like)"/>
    <property type="match status" value="1"/>
</dbReference>